<reference evidence="7" key="2">
    <citation type="journal article" date="2023" name="Microbiol Resour">
        <title>Decontamination and Annotation of the Draft Genome Sequence of the Oomycete Lagenidium giganteum ARSEF 373.</title>
        <authorList>
            <person name="Morgan W.R."/>
            <person name="Tartar A."/>
        </authorList>
    </citation>
    <scope>NUCLEOTIDE SEQUENCE</scope>
    <source>
        <strain evidence="7">ARSEF 373</strain>
    </source>
</reference>
<dbReference type="PANTHER" id="PTHR21346:SF10">
    <property type="entry name" value="TRANSMEMBRANE PROTEIN"/>
    <property type="match status" value="1"/>
</dbReference>
<evidence type="ECO:0000256" key="5">
    <source>
        <dbReference type="ARBA" id="ARBA00023136"/>
    </source>
</evidence>
<evidence type="ECO:0000256" key="1">
    <source>
        <dbReference type="ARBA" id="ARBA00004370"/>
    </source>
</evidence>
<dbReference type="InterPro" id="IPR018247">
    <property type="entry name" value="EF_Hand_1_Ca_BS"/>
</dbReference>
<dbReference type="PROSITE" id="PS00018">
    <property type="entry name" value="EF_HAND_1"/>
    <property type="match status" value="1"/>
</dbReference>
<evidence type="ECO:0000259" key="6">
    <source>
        <dbReference type="PROSITE" id="PS50222"/>
    </source>
</evidence>
<evidence type="ECO:0000313" key="8">
    <source>
        <dbReference type="Proteomes" id="UP001146120"/>
    </source>
</evidence>
<dbReference type="GO" id="GO:0016020">
    <property type="term" value="C:membrane"/>
    <property type="evidence" value="ECO:0007669"/>
    <property type="project" value="UniProtKB-SubCell"/>
</dbReference>
<organism evidence="7 8">
    <name type="scientific">Lagenidium giganteum</name>
    <dbReference type="NCBI Taxonomy" id="4803"/>
    <lineage>
        <taxon>Eukaryota</taxon>
        <taxon>Sar</taxon>
        <taxon>Stramenopiles</taxon>
        <taxon>Oomycota</taxon>
        <taxon>Peronosporomycetes</taxon>
        <taxon>Pythiales</taxon>
        <taxon>Pythiaceae</taxon>
    </lineage>
</organism>
<dbReference type="PANTHER" id="PTHR21346">
    <property type="entry name" value="FUN14 DOMAIN CONTAINING"/>
    <property type="match status" value="1"/>
</dbReference>
<evidence type="ECO:0000256" key="2">
    <source>
        <dbReference type="ARBA" id="ARBA00009160"/>
    </source>
</evidence>
<dbReference type="EMBL" id="DAKRPA010000011">
    <property type="protein sequence ID" value="DBA04142.1"/>
    <property type="molecule type" value="Genomic_DNA"/>
</dbReference>
<protein>
    <recommendedName>
        <fullName evidence="6">EF-hand domain-containing protein</fullName>
    </recommendedName>
</protein>
<keyword evidence="3" id="KW-0812">Transmembrane</keyword>
<proteinExistence type="inferred from homology"/>
<accession>A0AAV2ZFK4</accession>
<comment type="caution">
    <text evidence="7">The sequence shown here is derived from an EMBL/GenBank/DDBJ whole genome shotgun (WGS) entry which is preliminary data.</text>
</comment>
<evidence type="ECO:0000256" key="4">
    <source>
        <dbReference type="ARBA" id="ARBA00022989"/>
    </source>
</evidence>
<dbReference type="Pfam" id="PF04930">
    <property type="entry name" value="FUN14"/>
    <property type="match status" value="1"/>
</dbReference>
<dbReference type="PROSITE" id="PS50222">
    <property type="entry name" value="EF_HAND_2"/>
    <property type="match status" value="1"/>
</dbReference>
<comment type="similarity">
    <text evidence="2">Belongs to the FUN14 family.</text>
</comment>
<keyword evidence="8" id="KW-1185">Reference proteome</keyword>
<dbReference type="Proteomes" id="UP001146120">
    <property type="component" value="Unassembled WGS sequence"/>
</dbReference>
<dbReference type="GO" id="GO:0005509">
    <property type="term" value="F:calcium ion binding"/>
    <property type="evidence" value="ECO:0007669"/>
    <property type="project" value="InterPro"/>
</dbReference>
<keyword evidence="4" id="KW-1133">Transmembrane helix</keyword>
<dbReference type="InterPro" id="IPR002048">
    <property type="entry name" value="EF_hand_dom"/>
</dbReference>
<comment type="subcellular location">
    <subcellularLocation>
        <location evidence="1">Membrane</location>
    </subcellularLocation>
</comment>
<name>A0AAV2ZFK4_9STRA</name>
<gene>
    <name evidence="7" type="ORF">N0F65_004250</name>
</gene>
<feature type="domain" description="EF-hand" evidence="6">
    <location>
        <begin position="88"/>
        <end position="116"/>
    </location>
</feature>
<reference evidence="7" key="1">
    <citation type="submission" date="2022-11" db="EMBL/GenBank/DDBJ databases">
        <authorList>
            <person name="Morgan W.R."/>
            <person name="Tartar A."/>
        </authorList>
    </citation>
    <scope>NUCLEOTIDE SEQUENCE</scope>
    <source>
        <strain evidence="7">ARSEF 373</strain>
    </source>
</reference>
<feature type="non-terminal residue" evidence="7">
    <location>
        <position position="1"/>
    </location>
</feature>
<dbReference type="AlphaFoldDB" id="A0AAV2ZFK4"/>
<evidence type="ECO:0000256" key="3">
    <source>
        <dbReference type="ARBA" id="ARBA00022692"/>
    </source>
</evidence>
<evidence type="ECO:0000313" key="7">
    <source>
        <dbReference type="EMBL" id="DBA04142.1"/>
    </source>
</evidence>
<dbReference type="InterPro" id="IPR007014">
    <property type="entry name" value="FUN14"/>
</dbReference>
<sequence length="138" mass="14520">SGGSGGAGGSARNSDDKKDDDLVNKLIEQVTSRFGEITFGGALGFCSGYAVKQVGKIAACSIGVIFLMAQVASSQGYIDINWKKVESDVIRAVDPDGDGKLTQKDLKHFWNKFMNLVQYNLPSSSGFAGGFVIGVSCS</sequence>
<keyword evidence="5" id="KW-0472">Membrane</keyword>